<dbReference type="AlphaFoldDB" id="A0A7E4W6P4"/>
<accession>A0A7E4W6P4</accession>
<keyword evidence="1" id="KW-0472">Membrane</keyword>
<evidence type="ECO:0000313" key="2">
    <source>
        <dbReference type="Proteomes" id="UP000492821"/>
    </source>
</evidence>
<dbReference type="WBParaSite" id="Pan_g7737.t1">
    <property type="protein sequence ID" value="Pan_g7737.t1"/>
    <property type="gene ID" value="Pan_g7737"/>
</dbReference>
<name>A0A7E4W6P4_PANRE</name>
<organism evidence="2 3">
    <name type="scientific">Panagrellus redivivus</name>
    <name type="common">Microworm</name>
    <dbReference type="NCBI Taxonomy" id="6233"/>
    <lineage>
        <taxon>Eukaryota</taxon>
        <taxon>Metazoa</taxon>
        <taxon>Ecdysozoa</taxon>
        <taxon>Nematoda</taxon>
        <taxon>Chromadorea</taxon>
        <taxon>Rhabditida</taxon>
        <taxon>Tylenchina</taxon>
        <taxon>Panagrolaimomorpha</taxon>
        <taxon>Panagrolaimoidea</taxon>
        <taxon>Panagrolaimidae</taxon>
        <taxon>Panagrellus</taxon>
    </lineage>
</organism>
<proteinExistence type="predicted"/>
<keyword evidence="1" id="KW-1133">Transmembrane helix</keyword>
<keyword evidence="1" id="KW-0812">Transmembrane</keyword>
<sequence length="79" mass="9031">MLTLFGCRYVPQVSLVALAILGTHAFVDFCVLSYFIRSYREHVKSCYNAVKLKLRFKVKITAATPLVLSEISDMPSRFR</sequence>
<feature type="transmembrane region" description="Helical" evidence="1">
    <location>
        <begin position="12"/>
        <end position="35"/>
    </location>
</feature>
<keyword evidence="2" id="KW-1185">Reference proteome</keyword>
<evidence type="ECO:0000313" key="3">
    <source>
        <dbReference type="WBParaSite" id="Pan_g7737.t1"/>
    </source>
</evidence>
<protein>
    <submittedName>
        <fullName evidence="3">G protein-coupled receptor</fullName>
    </submittedName>
</protein>
<dbReference type="Proteomes" id="UP000492821">
    <property type="component" value="Unassembled WGS sequence"/>
</dbReference>
<evidence type="ECO:0000256" key="1">
    <source>
        <dbReference type="SAM" id="Phobius"/>
    </source>
</evidence>
<reference evidence="2" key="1">
    <citation type="journal article" date="2013" name="Genetics">
        <title>The draft genome and transcriptome of Panagrellus redivivus are shaped by the harsh demands of a free-living lifestyle.</title>
        <authorList>
            <person name="Srinivasan J."/>
            <person name="Dillman A.R."/>
            <person name="Macchietto M.G."/>
            <person name="Heikkinen L."/>
            <person name="Lakso M."/>
            <person name="Fracchia K.M."/>
            <person name="Antoshechkin I."/>
            <person name="Mortazavi A."/>
            <person name="Wong G."/>
            <person name="Sternberg P.W."/>
        </authorList>
    </citation>
    <scope>NUCLEOTIDE SEQUENCE [LARGE SCALE GENOMIC DNA]</scope>
    <source>
        <strain evidence="2">MT8872</strain>
    </source>
</reference>
<reference evidence="3" key="2">
    <citation type="submission" date="2020-10" db="UniProtKB">
        <authorList>
            <consortium name="WormBaseParasite"/>
        </authorList>
    </citation>
    <scope>IDENTIFICATION</scope>
</reference>